<sequence>MEEYPDELRTPPIALACLVGCAEVHGLITAHLHSQQPPINTIALPDFSKISLIPPKKPPRETSEPVAGIFRRDWLFKHRTRIPAVVAALFSSHDVSGDPAQWLQVCTDLENLKATIRGRNIKLVVVVLTLSGHKDYTSEDRMIALRKRAEVDSKNLIIFVPDDELELRQSLNRHGSLIVFSCKFPVDLFCRLWTAVADLANAYYRDEGRRLKVRLEKRSFSSMELNVRYCFKMVGMSTKIAPIQRIVEIKTIAEQLHFKMQYLVFAQLLETSSADVQHVPTMVSVAAETPTEWEFHPAYYYQLAASYLKEKNVSLEFALSMSEDVGQIDGSAESVVASAYLGQFARLLEHGDTCLMQSLTEDEYVRYALAEGKRFQDSFEIIALLKRSVEAYSNLKAERTAAYCGLQMAREYFAVSDFGNAKQTFDNVASLYRREGWLLSLWEVLGYLRECSRGISSAKDFIEYSLEMAALPVTSDAFEPSSKDCGPAGPATLSQRVKIHKEAFEVARGESELNLKEQNTELKVNSDYPLYLEIDLVSPLRVVLLALVAFHQPVVKPGAPSLITISLRSQLPTNVEIDQLEVQFNQSECNFIIGNDKKPHIAAISNIQPGRRVETAPSLVLATNKWLRLTYEIKSDHSGKLECIYVIARIGPHFTICCRAESPASMNDLPLWKFENLVETIPTKDPGLAFSGQKAIQVEEPDPQVDLILGSSGPALVGESFILPVTVSSKGHAVYSGEFKINLVDTRGGGLLSPREEEPFSADNLHVELVDISCHVPEDQSEAPSDNIQKIQPSFGLISVPSLDVGDSWSCQLKIKWNRPKPIMLYVSLGYYHQSGEPSLQKVHVHKSLQIEGKTAVTISHRYLLPFRQDPLLLSKIKSVSDPDQIPSLALNDLTMLIVSAKNCSEVPLRLLSVSIEREEDNDACAILPQHEEFTESVVHVPGEEFKKVFTVIPKLNCTRLKIGTVCLRWQRDSRVEEQFDSCDSASQVTKHRLPDVNIELPPLVVSLECPPHATLGNPFTYSVKIHNQTEFLQEIKFSIADSQSFVLSGPHNDTIFVLPRSMHVLSYMLVPLGLGSLQLPRVTVTSVRYSAGLHTSPASSIVFVYPSKPHFEASDMKETRSNSVVAE</sequence>
<dbReference type="InterPro" id="IPR021773">
    <property type="entry name" value="TPC11"/>
</dbReference>
<gene>
    <name evidence="2" type="ORF">Sradi_0317800</name>
</gene>
<dbReference type="AlphaFoldDB" id="A0AAW2W2E2"/>
<proteinExistence type="predicted"/>
<name>A0AAW2W2E2_SESRA</name>
<dbReference type="PANTHER" id="PTHR14374:SF0">
    <property type="entry name" value="TRAFFICKING PROTEIN PARTICLE COMPLEX SUBUNIT 11"/>
    <property type="match status" value="1"/>
</dbReference>
<protein>
    <recommendedName>
        <fullName evidence="1">Trafficking protein particle complex subunit 11 domain-containing protein</fullName>
    </recommendedName>
</protein>
<organism evidence="2">
    <name type="scientific">Sesamum radiatum</name>
    <name type="common">Black benniseed</name>
    <dbReference type="NCBI Taxonomy" id="300843"/>
    <lineage>
        <taxon>Eukaryota</taxon>
        <taxon>Viridiplantae</taxon>
        <taxon>Streptophyta</taxon>
        <taxon>Embryophyta</taxon>
        <taxon>Tracheophyta</taxon>
        <taxon>Spermatophyta</taxon>
        <taxon>Magnoliopsida</taxon>
        <taxon>eudicotyledons</taxon>
        <taxon>Gunneridae</taxon>
        <taxon>Pentapetalae</taxon>
        <taxon>asterids</taxon>
        <taxon>lamiids</taxon>
        <taxon>Lamiales</taxon>
        <taxon>Pedaliaceae</taxon>
        <taxon>Sesamum</taxon>
    </lineage>
</organism>
<accession>A0AAW2W2E2</accession>
<reference evidence="2" key="2">
    <citation type="journal article" date="2024" name="Plant">
        <title>Genomic evolution and insights into agronomic trait innovations of Sesamum species.</title>
        <authorList>
            <person name="Miao H."/>
            <person name="Wang L."/>
            <person name="Qu L."/>
            <person name="Liu H."/>
            <person name="Sun Y."/>
            <person name="Le M."/>
            <person name="Wang Q."/>
            <person name="Wei S."/>
            <person name="Zheng Y."/>
            <person name="Lin W."/>
            <person name="Duan Y."/>
            <person name="Cao H."/>
            <person name="Xiong S."/>
            <person name="Wang X."/>
            <person name="Wei L."/>
            <person name="Li C."/>
            <person name="Ma Q."/>
            <person name="Ju M."/>
            <person name="Zhao R."/>
            <person name="Li G."/>
            <person name="Mu C."/>
            <person name="Tian Q."/>
            <person name="Mei H."/>
            <person name="Zhang T."/>
            <person name="Gao T."/>
            <person name="Zhang H."/>
        </authorList>
    </citation>
    <scope>NUCLEOTIDE SEQUENCE</scope>
    <source>
        <strain evidence="2">G02</strain>
    </source>
</reference>
<comment type="caution">
    <text evidence="2">The sequence shown here is derived from an EMBL/GenBank/DDBJ whole genome shotgun (WGS) entry which is preliminary data.</text>
</comment>
<feature type="domain" description="Trafficking protein particle complex subunit 11" evidence="1">
    <location>
        <begin position="261"/>
        <end position="470"/>
    </location>
</feature>
<reference evidence="2" key="1">
    <citation type="submission" date="2020-06" db="EMBL/GenBank/DDBJ databases">
        <authorList>
            <person name="Li T."/>
            <person name="Hu X."/>
            <person name="Zhang T."/>
            <person name="Song X."/>
            <person name="Zhang H."/>
            <person name="Dai N."/>
            <person name="Sheng W."/>
            <person name="Hou X."/>
            <person name="Wei L."/>
        </authorList>
    </citation>
    <scope>NUCLEOTIDE SEQUENCE</scope>
    <source>
        <strain evidence="2">G02</strain>
        <tissue evidence="2">Leaf</tissue>
    </source>
</reference>
<dbReference type="Pfam" id="PF11817">
    <property type="entry name" value="Foie-gras_1"/>
    <property type="match status" value="1"/>
</dbReference>
<evidence type="ECO:0000259" key="1">
    <source>
        <dbReference type="Pfam" id="PF11817"/>
    </source>
</evidence>
<evidence type="ECO:0000313" key="2">
    <source>
        <dbReference type="EMBL" id="KAL0436099.1"/>
    </source>
</evidence>
<dbReference type="EMBL" id="JACGWJ010000002">
    <property type="protein sequence ID" value="KAL0436099.1"/>
    <property type="molecule type" value="Genomic_DNA"/>
</dbReference>
<dbReference type="PANTHER" id="PTHR14374">
    <property type="entry name" value="FOIE GRAS"/>
    <property type="match status" value="1"/>
</dbReference>